<dbReference type="RefSeq" id="WP_315623898.1">
    <property type="nucleotide sequence ID" value="NZ_JAUHMF010000001.1"/>
</dbReference>
<dbReference type="InterPro" id="IPR036249">
    <property type="entry name" value="Thioredoxin-like_sf"/>
</dbReference>
<gene>
    <name evidence="2" type="ORF">QYE77_03130</name>
</gene>
<reference evidence="2 3" key="1">
    <citation type="submission" date="2023-07" db="EMBL/GenBank/DDBJ databases">
        <title>Novel species of Thermanaerothrix with wide hydrolytic capabilities.</title>
        <authorList>
            <person name="Zayulina K.S."/>
            <person name="Podosokorskaya O.A."/>
            <person name="Elcheninov A.G."/>
        </authorList>
    </citation>
    <scope>NUCLEOTIDE SEQUENCE [LARGE SCALE GENOMIC DNA]</scope>
    <source>
        <strain evidence="2 3">4228-RoL</strain>
    </source>
</reference>
<keyword evidence="3" id="KW-1185">Reference proteome</keyword>
<dbReference type="PANTHER" id="PTHR42899">
    <property type="entry name" value="SPERMATOGENESIS-ASSOCIATED PROTEIN 20"/>
    <property type="match status" value="1"/>
</dbReference>
<dbReference type="PIRSF" id="PIRSF006402">
    <property type="entry name" value="UCP006402_thioredoxin"/>
    <property type="match status" value="1"/>
</dbReference>
<dbReference type="Proteomes" id="UP001254165">
    <property type="component" value="Unassembled WGS sequence"/>
</dbReference>
<dbReference type="PANTHER" id="PTHR42899:SF1">
    <property type="entry name" value="SPERMATOGENESIS-ASSOCIATED PROTEIN 20"/>
    <property type="match status" value="1"/>
</dbReference>
<evidence type="ECO:0000313" key="3">
    <source>
        <dbReference type="Proteomes" id="UP001254165"/>
    </source>
</evidence>
<dbReference type="Gene3D" id="3.40.30.10">
    <property type="entry name" value="Glutaredoxin"/>
    <property type="match status" value="1"/>
</dbReference>
<proteinExistence type="predicted"/>
<feature type="domain" description="Spermatogenesis-associated protein 20-like TRX" evidence="1">
    <location>
        <begin position="1"/>
        <end position="162"/>
    </location>
</feature>
<protein>
    <submittedName>
        <fullName evidence="2">Thioredoxin domain-containing protein</fullName>
    </submittedName>
</protein>
<dbReference type="InterPro" id="IPR004879">
    <property type="entry name" value="Ssp411-like_TRX"/>
</dbReference>
<dbReference type="SUPFAM" id="SSF48208">
    <property type="entry name" value="Six-hairpin glycosidases"/>
    <property type="match status" value="1"/>
</dbReference>
<dbReference type="InterPro" id="IPR024705">
    <property type="entry name" value="Ssp411"/>
</dbReference>
<organism evidence="2 3">
    <name type="scientific">Thermanaerothrix solaris</name>
    <dbReference type="NCBI Taxonomy" id="3058434"/>
    <lineage>
        <taxon>Bacteria</taxon>
        <taxon>Bacillati</taxon>
        <taxon>Chloroflexota</taxon>
        <taxon>Anaerolineae</taxon>
        <taxon>Anaerolineales</taxon>
        <taxon>Anaerolineaceae</taxon>
        <taxon>Thermanaerothrix</taxon>
    </lineage>
</organism>
<comment type="caution">
    <text evidence="2">The sequence shown here is derived from an EMBL/GenBank/DDBJ whole genome shotgun (WGS) entry which is preliminary data.</text>
</comment>
<dbReference type="EMBL" id="JAUHMF010000001">
    <property type="protein sequence ID" value="MDT8897245.1"/>
    <property type="molecule type" value="Genomic_DNA"/>
</dbReference>
<dbReference type="CDD" id="cd02955">
    <property type="entry name" value="SSP411"/>
    <property type="match status" value="1"/>
</dbReference>
<sequence length="677" mass="77538">MNRLQRSASPYLLQHANNPVDWYPWGEEAIAKARREDKPIFLSIGYAACHWCHVMAHECFENEQIAAYLNSHFVPIKVDREEHPDVDTLYMNAVIAMSGQGGWPLSVFLTPELEPFYGGTYFPPVPRYGLPSFLQVLQAVHLSWEQDRESIQTLAKKVYEHLRQTHTWQPSPLPTDLEIALTAATSELERTYDWHHGGWGRAPKFPQPLAIEFLFTQATRGNKRALSLATHALHAMANGGIFDLIGGGFHRYSTDAEWCIPHFEKMLYDNAQLATVYLQGYLLTQDEVFRFITERTLDFILNELTHPSGGFYSSLDADSEGEEGKFYTWAIDELKTLLGETNVWEQFTQTFRLDDTVIHDGKIVLKAQLTWSELAQRQNLPLSDVLPMVTEMISPLFQQRQRRIRPATDDKIIVAWNALAIRAFALAGRHLEDPRYLSAAQNAANFILNELYREQRLHRLWRQGALGPYARLEDYAALILALLELYQSDFDTAWFKWAINLAEEMIHLFQDTSGGFFDTPFDDTTLPLRSKEIQDSATPSGNALAIQALLTLSLLEQRDSWYSLAQNNLSWISTACQRYPLGFAAFLRSIDIAQGPVQQIAFLWHDFQKVKPYLRYLHRHYRPRTILAGSAIPPAPDAPYLVRAHLPPSETPVTVFMCDRFVCLRPITSFEDFVELI</sequence>
<dbReference type="SUPFAM" id="SSF52833">
    <property type="entry name" value="Thioredoxin-like"/>
    <property type="match status" value="1"/>
</dbReference>
<accession>A0ABU3NK68</accession>
<evidence type="ECO:0000313" key="2">
    <source>
        <dbReference type="EMBL" id="MDT8897245.1"/>
    </source>
</evidence>
<dbReference type="Pfam" id="PF03190">
    <property type="entry name" value="Thioredox_DsbH"/>
    <property type="match status" value="1"/>
</dbReference>
<evidence type="ECO:0000259" key="1">
    <source>
        <dbReference type="Pfam" id="PF03190"/>
    </source>
</evidence>
<dbReference type="InterPro" id="IPR008928">
    <property type="entry name" value="6-hairpin_glycosidase_sf"/>
</dbReference>
<dbReference type="Gene3D" id="1.50.10.10">
    <property type="match status" value="1"/>
</dbReference>
<dbReference type="InterPro" id="IPR012341">
    <property type="entry name" value="6hp_glycosidase-like_sf"/>
</dbReference>
<name>A0ABU3NK68_9CHLR</name>